<proteinExistence type="predicted"/>
<organism evidence="3 4">
    <name type="scientific">Sporisorium graminicola</name>
    <dbReference type="NCBI Taxonomy" id="280036"/>
    <lineage>
        <taxon>Eukaryota</taxon>
        <taxon>Fungi</taxon>
        <taxon>Dikarya</taxon>
        <taxon>Basidiomycota</taxon>
        <taxon>Ustilaginomycotina</taxon>
        <taxon>Ustilaginomycetes</taxon>
        <taxon>Ustilaginales</taxon>
        <taxon>Ustilaginaceae</taxon>
        <taxon>Sporisorium</taxon>
    </lineage>
</organism>
<keyword evidence="2" id="KW-0812">Transmembrane</keyword>
<dbReference type="KEGG" id="sgra:EX895_006365"/>
<evidence type="ECO:0000256" key="1">
    <source>
        <dbReference type="SAM" id="MobiDB-lite"/>
    </source>
</evidence>
<feature type="transmembrane region" description="Helical" evidence="2">
    <location>
        <begin position="51"/>
        <end position="68"/>
    </location>
</feature>
<feature type="transmembrane region" description="Helical" evidence="2">
    <location>
        <begin position="136"/>
        <end position="154"/>
    </location>
</feature>
<gene>
    <name evidence="3" type="ORF">EX895_006365</name>
</gene>
<keyword evidence="2" id="KW-0472">Membrane</keyword>
<name>A0A4U7KLU5_9BASI</name>
<dbReference type="RefSeq" id="XP_029737270.1">
    <property type="nucleotide sequence ID" value="XM_029886957.1"/>
</dbReference>
<dbReference type="OrthoDB" id="5399848at2759"/>
<keyword evidence="4" id="KW-1185">Reference proteome</keyword>
<feature type="transmembrane region" description="Helical" evidence="2">
    <location>
        <begin position="161"/>
        <end position="181"/>
    </location>
</feature>
<dbReference type="Proteomes" id="UP000306050">
    <property type="component" value="Chromosome SGRAM_8"/>
</dbReference>
<sequence length="267" mass="29637">MGNTNSAMNQDPPKVHRDLCGLRYDNRYGFASTDFRGITTTCFNDVVLEPLATWVLLLVLLPLLTLTLKRKRSSTNTTSRLVHYRPSAYRNETKFSGRHPVWRVGLDVLYMLLVVAALLMNILQIVRLALANRGVGLLPFNLAGILIVLVLMHVRTPATSAVSLTIMLFWTMLLTFTSVALGGQGKLTGIEDRKGTEYLLSDEMIDVGVQVGLYAVFWIIEATRLVKRLLVERRGLEGSARLPEHPSQQDPMATSPSAENKETVSAA</sequence>
<protein>
    <submittedName>
        <fullName evidence="3">Uncharacterized protein</fullName>
    </submittedName>
</protein>
<reference evidence="3 4" key="1">
    <citation type="submission" date="2019-05" db="EMBL/GenBank/DDBJ databases">
        <title>Sporisorium graminicola CBS 10092 draft sequencing and annotation.</title>
        <authorList>
            <person name="Solano-Gonzalez S."/>
            <person name="Caddick M.X."/>
            <person name="Darby A."/>
        </authorList>
    </citation>
    <scope>NUCLEOTIDE SEQUENCE [LARGE SCALE GENOMIC DNA]</scope>
    <source>
        <strain evidence="3 4">CBS 10092</strain>
    </source>
</reference>
<evidence type="ECO:0000313" key="4">
    <source>
        <dbReference type="Proteomes" id="UP000306050"/>
    </source>
</evidence>
<feature type="transmembrane region" description="Helical" evidence="2">
    <location>
        <begin position="108"/>
        <end position="130"/>
    </location>
</feature>
<dbReference type="AlphaFoldDB" id="A0A4U7KLU5"/>
<feature type="transmembrane region" description="Helical" evidence="2">
    <location>
        <begin position="207"/>
        <end position="226"/>
    </location>
</feature>
<evidence type="ECO:0000313" key="3">
    <source>
        <dbReference type="EMBL" id="TKY85285.1"/>
    </source>
</evidence>
<evidence type="ECO:0000256" key="2">
    <source>
        <dbReference type="SAM" id="Phobius"/>
    </source>
</evidence>
<dbReference type="GeneID" id="40729260"/>
<feature type="region of interest" description="Disordered" evidence="1">
    <location>
        <begin position="240"/>
        <end position="267"/>
    </location>
</feature>
<accession>A0A4U7KLU5</accession>
<keyword evidence="2" id="KW-1133">Transmembrane helix</keyword>
<dbReference type="EMBL" id="SRRM01000021">
    <property type="protein sequence ID" value="TKY85285.1"/>
    <property type="molecule type" value="Genomic_DNA"/>
</dbReference>
<feature type="compositionally biased region" description="Polar residues" evidence="1">
    <location>
        <begin position="246"/>
        <end position="258"/>
    </location>
</feature>
<comment type="caution">
    <text evidence="3">The sequence shown here is derived from an EMBL/GenBank/DDBJ whole genome shotgun (WGS) entry which is preliminary data.</text>
</comment>